<dbReference type="GO" id="GO:0008233">
    <property type="term" value="F:peptidase activity"/>
    <property type="evidence" value="ECO:0007669"/>
    <property type="project" value="UniProtKB-KW"/>
</dbReference>
<evidence type="ECO:0000256" key="1">
    <source>
        <dbReference type="HAMAP-Rule" id="MF_00302"/>
    </source>
</evidence>
<dbReference type="HAMAP" id="MF_00302">
    <property type="entry name" value="ClpS"/>
    <property type="match status" value="1"/>
</dbReference>
<dbReference type="Gene3D" id="3.30.1390.10">
    <property type="match status" value="1"/>
</dbReference>
<dbReference type="Proteomes" id="UP000516404">
    <property type="component" value="Chromosome"/>
</dbReference>
<dbReference type="PANTHER" id="PTHR33473">
    <property type="entry name" value="ATP-DEPENDENT CLP PROTEASE ADAPTER PROTEIN CLPS1, CHLOROPLASTIC"/>
    <property type="match status" value="1"/>
</dbReference>
<comment type="similarity">
    <text evidence="1">Belongs to the ClpS family.</text>
</comment>
<comment type="subunit">
    <text evidence="1">Binds to the N-terminal domain of the chaperone ClpA.</text>
</comment>
<keyword evidence="3" id="KW-0378">Hydrolase</keyword>
<evidence type="ECO:0000313" key="3">
    <source>
        <dbReference type="EMBL" id="QNV38572.1"/>
    </source>
</evidence>
<reference evidence="3 4" key="1">
    <citation type="submission" date="2020-09" db="EMBL/GenBank/DDBJ databases">
        <title>Investigation of environmental microbes.</title>
        <authorList>
            <person name="Ou Y."/>
            <person name="Kang Q."/>
        </authorList>
    </citation>
    <scope>NUCLEOTIDE SEQUENCE [LARGE SCALE GENOMIC DNA]</scope>
    <source>
        <strain evidence="3 4">KJZ-14</strain>
    </source>
</reference>
<evidence type="ECO:0000259" key="2">
    <source>
        <dbReference type="Pfam" id="PF02617"/>
    </source>
</evidence>
<dbReference type="PANTHER" id="PTHR33473:SF19">
    <property type="entry name" value="ATP-DEPENDENT CLP PROTEASE ADAPTER PROTEIN CLPS"/>
    <property type="match status" value="1"/>
</dbReference>
<dbReference type="NCBIfam" id="NF000668">
    <property type="entry name" value="PRK00033.1-1"/>
    <property type="match status" value="1"/>
</dbReference>
<gene>
    <name evidence="1 3" type="primary">clpS</name>
    <name evidence="3" type="ORF">IDM49_04745</name>
</gene>
<dbReference type="InterPro" id="IPR022935">
    <property type="entry name" value="ClpS"/>
</dbReference>
<organism evidence="3 4">
    <name type="scientific">Rothia terrae</name>
    <dbReference type="NCBI Taxonomy" id="396015"/>
    <lineage>
        <taxon>Bacteria</taxon>
        <taxon>Bacillati</taxon>
        <taxon>Actinomycetota</taxon>
        <taxon>Actinomycetes</taxon>
        <taxon>Micrococcales</taxon>
        <taxon>Micrococcaceae</taxon>
        <taxon>Rothia</taxon>
    </lineage>
</organism>
<comment type="function">
    <text evidence="1">Involved in the modulation of the specificity of the ClpAP-mediated ATP-dependent protein degradation.</text>
</comment>
<keyword evidence="3" id="KW-0645">Protease</keyword>
<dbReference type="GO" id="GO:0030163">
    <property type="term" value="P:protein catabolic process"/>
    <property type="evidence" value="ECO:0007669"/>
    <property type="project" value="InterPro"/>
</dbReference>
<accession>A0A7H2BFX6</accession>
<dbReference type="KEGG" id="rter:IDM49_04745"/>
<dbReference type="GO" id="GO:0006508">
    <property type="term" value="P:proteolysis"/>
    <property type="evidence" value="ECO:0007669"/>
    <property type="project" value="UniProtKB-UniRule"/>
</dbReference>
<dbReference type="AlphaFoldDB" id="A0A7H2BFX6"/>
<name>A0A7H2BFX6_9MICC</name>
<dbReference type="InterPro" id="IPR014719">
    <property type="entry name" value="Ribosomal_bL12_C/ClpS-like"/>
</dbReference>
<sequence>MPWKGLTVACSTAVLSVAEPEAMTLPSIDSDESVAPDTPWKVIVWNDPVNLMSYVTYVFRSHFGFSAEKAQKLMLAVHEEGKAVVFVGSREEAEQHTSAMHRWGLWATFERVQEN</sequence>
<protein>
    <recommendedName>
        <fullName evidence="1">ATP-dependent Clp protease adapter protein ClpS</fullName>
    </recommendedName>
</protein>
<dbReference type="Pfam" id="PF02617">
    <property type="entry name" value="ClpS"/>
    <property type="match status" value="1"/>
</dbReference>
<dbReference type="EMBL" id="CP061539">
    <property type="protein sequence ID" value="QNV38572.1"/>
    <property type="molecule type" value="Genomic_DNA"/>
</dbReference>
<dbReference type="SUPFAM" id="SSF54736">
    <property type="entry name" value="ClpS-like"/>
    <property type="match status" value="1"/>
</dbReference>
<proteinExistence type="inferred from homology"/>
<dbReference type="InterPro" id="IPR003769">
    <property type="entry name" value="ClpS_core"/>
</dbReference>
<evidence type="ECO:0000313" key="4">
    <source>
        <dbReference type="Proteomes" id="UP000516404"/>
    </source>
</evidence>
<feature type="domain" description="Adaptor protein ClpS core" evidence="2">
    <location>
        <begin position="37"/>
        <end position="104"/>
    </location>
</feature>
<keyword evidence="4" id="KW-1185">Reference proteome</keyword>